<dbReference type="STRING" id="64571.A0A1Y2G5D9"/>
<proteinExistence type="predicted"/>
<dbReference type="Gene3D" id="3.80.10.10">
    <property type="entry name" value="Ribonuclease Inhibitor"/>
    <property type="match status" value="1"/>
</dbReference>
<dbReference type="AlphaFoldDB" id="A0A1Y2G5D9"/>
<protein>
    <recommendedName>
        <fullName evidence="3">F-box domain-containing protein</fullName>
    </recommendedName>
</protein>
<dbReference type="InParanoid" id="A0A1Y2G5D9"/>
<gene>
    <name evidence="1" type="ORF">BCR41DRAFT_390834</name>
</gene>
<comment type="caution">
    <text evidence="1">The sequence shown here is derived from an EMBL/GenBank/DDBJ whole genome shotgun (WGS) entry which is preliminary data.</text>
</comment>
<name>A0A1Y2G5D9_9FUNG</name>
<reference evidence="1 2" key="1">
    <citation type="submission" date="2016-07" db="EMBL/GenBank/DDBJ databases">
        <title>Pervasive Adenine N6-methylation of Active Genes in Fungi.</title>
        <authorList>
            <consortium name="DOE Joint Genome Institute"/>
            <person name="Mondo S.J."/>
            <person name="Dannebaum R.O."/>
            <person name="Kuo R.C."/>
            <person name="Labutti K."/>
            <person name="Haridas S."/>
            <person name="Kuo A."/>
            <person name="Salamov A."/>
            <person name="Ahrendt S.R."/>
            <person name="Lipzen A."/>
            <person name="Sullivan W."/>
            <person name="Andreopoulos W.B."/>
            <person name="Clum A."/>
            <person name="Lindquist E."/>
            <person name="Daum C."/>
            <person name="Ramamoorthy G.K."/>
            <person name="Gryganskyi A."/>
            <person name="Culley D."/>
            <person name="Magnuson J.K."/>
            <person name="James T.Y."/>
            <person name="O'Malley M.A."/>
            <person name="Stajich J.E."/>
            <person name="Spatafora J.W."/>
            <person name="Visel A."/>
            <person name="Grigoriev I.V."/>
        </authorList>
    </citation>
    <scope>NUCLEOTIDE SEQUENCE [LARGE SCALE GENOMIC DNA]</scope>
    <source>
        <strain evidence="1 2">NRRL 3116</strain>
    </source>
</reference>
<dbReference type="OrthoDB" id="2095648at2759"/>
<dbReference type="GO" id="GO:0031146">
    <property type="term" value="P:SCF-dependent proteasomal ubiquitin-dependent protein catabolic process"/>
    <property type="evidence" value="ECO:0007669"/>
    <property type="project" value="TreeGrafter"/>
</dbReference>
<dbReference type="EMBL" id="MCFF01000085">
    <property type="protein sequence ID" value="ORY95121.1"/>
    <property type="molecule type" value="Genomic_DNA"/>
</dbReference>
<sequence>MSLLGQDRSNAVAKVFSLPEICQRIAHVLDRSTIAACLRVSRACNAAWLPILWYTIDAGKHWHHPAFRNSLSKHSGLIRILKCSRYDDISLLFNTQSNKDTLCENLLTLVLPKTTLINQKDHVRLLLQNPQLRDLSLTFHDDPSSHYSALVDAVGELRFLRRLAFDENKTLQVSTLETILTQCNSSLQELSFKGTHAYKHPFGSGEEFASGLLPIASAPEQITDGIRNLSQDTEIEIKGSFGILSLCMDNVACTQDLLLNLGSRFPLLNRLSLRESVEVYFSQDFPERLARRCPKIKYLDISSTEDMDDDTIARLIASFPNLQTFRASDTRFGDRSLVALIENCRDLTVLDIGAAYGIQGHMVQLLFERCWSLRRLDAWNVSVNVADMIKEAYGGVKGPSAIASGRQHLDTSVSNHNSPITFRQWACHGIESLAMRFDYDACVLTEDEQRLFPPSKARIFVYEQLSKLSKLKYLAITGSLLDAEDQYESGYTNEGDEEDDTSFDVPEIMWMSKNWPSLVSIQGLHEEDDELVIEWLREHRPDISLDDEEID</sequence>
<dbReference type="PANTHER" id="PTHR13318">
    <property type="entry name" value="PARTNER OF PAIRED, ISOFORM B-RELATED"/>
    <property type="match status" value="1"/>
</dbReference>
<accession>A0A1Y2G5D9</accession>
<dbReference type="SUPFAM" id="SSF52047">
    <property type="entry name" value="RNI-like"/>
    <property type="match status" value="1"/>
</dbReference>
<evidence type="ECO:0000313" key="2">
    <source>
        <dbReference type="Proteomes" id="UP000193648"/>
    </source>
</evidence>
<dbReference type="GeneID" id="33570128"/>
<dbReference type="InterPro" id="IPR032675">
    <property type="entry name" value="LRR_dom_sf"/>
</dbReference>
<organism evidence="1 2">
    <name type="scientific">Lobosporangium transversale</name>
    <dbReference type="NCBI Taxonomy" id="64571"/>
    <lineage>
        <taxon>Eukaryota</taxon>
        <taxon>Fungi</taxon>
        <taxon>Fungi incertae sedis</taxon>
        <taxon>Mucoromycota</taxon>
        <taxon>Mortierellomycotina</taxon>
        <taxon>Mortierellomycetes</taxon>
        <taxon>Mortierellales</taxon>
        <taxon>Mortierellaceae</taxon>
        <taxon>Lobosporangium</taxon>
    </lineage>
</organism>
<dbReference type="Proteomes" id="UP000193648">
    <property type="component" value="Unassembled WGS sequence"/>
</dbReference>
<dbReference type="PANTHER" id="PTHR13318:SF190">
    <property type="entry name" value="PARTNER OF PAIRED, ISOFORM B"/>
    <property type="match status" value="1"/>
</dbReference>
<dbReference type="GO" id="GO:0019005">
    <property type="term" value="C:SCF ubiquitin ligase complex"/>
    <property type="evidence" value="ECO:0007669"/>
    <property type="project" value="TreeGrafter"/>
</dbReference>
<evidence type="ECO:0000313" key="1">
    <source>
        <dbReference type="EMBL" id="ORY95121.1"/>
    </source>
</evidence>
<keyword evidence="2" id="KW-1185">Reference proteome</keyword>
<dbReference type="RefSeq" id="XP_021875328.1">
    <property type="nucleotide sequence ID" value="XM_022028285.1"/>
</dbReference>
<evidence type="ECO:0008006" key="3">
    <source>
        <dbReference type="Google" id="ProtNLM"/>
    </source>
</evidence>